<dbReference type="AlphaFoldDB" id="A0A8J2Z140"/>
<dbReference type="PROSITE" id="PS50931">
    <property type="entry name" value="HTH_LYSR"/>
    <property type="match status" value="1"/>
</dbReference>
<gene>
    <name evidence="6" type="ORF">GCM10011611_63420</name>
</gene>
<dbReference type="PRINTS" id="PR00039">
    <property type="entry name" value="HTHLYSR"/>
</dbReference>
<dbReference type="RefSeq" id="WP_189052218.1">
    <property type="nucleotide sequence ID" value="NZ_BMJQ01000027.1"/>
</dbReference>
<comment type="caution">
    <text evidence="6">The sequence shown here is derived from an EMBL/GenBank/DDBJ whole genome shotgun (WGS) entry which is preliminary data.</text>
</comment>
<dbReference type="InterPro" id="IPR036388">
    <property type="entry name" value="WH-like_DNA-bd_sf"/>
</dbReference>
<keyword evidence="2" id="KW-0805">Transcription regulation</keyword>
<comment type="similarity">
    <text evidence="1">Belongs to the LysR transcriptional regulatory family.</text>
</comment>
<dbReference type="Pfam" id="PF03466">
    <property type="entry name" value="LysR_substrate"/>
    <property type="match status" value="1"/>
</dbReference>
<feature type="domain" description="HTH lysR-type" evidence="5">
    <location>
        <begin position="1"/>
        <end position="58"/>
    </location>
</feature>
<evidence type="ECO:0000313" key="7">
    <source>
        <dbReference type="Proteomes" id="UP000646365"/>
    </source>
</evidence>
<dbReference type="SUPFAM" id="SSF53850">
    <property type="entry name" value="Periplasmic binding protein-like II"/>
    <property type="match status" value="1"/>
</dbReference>
<dbReference type="InterPro" id="IPR005119">
    <property type="entry name" value="LysR_subst-bd"/>
</dbReference>
<reference evidence="6" key="2">
    <citation type="submission" date="2020-09" db="EMBL/GenBank/DDBJ databases">
        <authorList>
            <person name="Sun Q."/>
            <person name="Zhou Y."/>
        </authorList>
    </citation>
    <scope>NUCLEOTIDE SEQUENCE</scope>
    <source>
        <strain evidence="6">CGMCC 1.15725</strain>
    </source>
</reference>
<name>A0A8J2Z140_9PROT</name>
<evidence type="ECO:0000256" key="3">
    <source>
        <dbReference type="ARBA" id="ARBA00023125"/>
    </source>
</evidence>
<dbReference type="GO" id="GO:0003677">
    <property type="term" value="F:DNA binding"/>
    <property type="evidence" value="ECO:0007669"/>
    <property type="project" value="UniProtKB-KW"/>
</dbReference>
<keyword evidence="4" id="KW-0804">Transcription</keyword>
<organism evidence="6 7">
    <name type="scientific">Aliidongia dinghuensis</name>
    <dbReference type="NCBI Taxonomy" id="1867774"/>
    <lineage>
        <taxon>Bacteria</taxon>
        <taxon>Pseudomonadati</taxon>
        <taxon>Pseudomonadota</taxon>
        <taxon>Alphaproteobacteria</taxon>
        <taxon>Rhodospirillales</taxon>
        <taxon>Dongiaceae</taxon>
        <taxon>Aliidongia</taxon>
    </lineage>
</organism>
<evidence type="ECO:0000256" key="4">
    <source>
        <dbReference type="ARBA" id="ARBA00023163"/>
    </source>
</evidence>
<dbReference type="Gene3D" id="3.40.190.290">
    <property type="match status" value="1"/>
</dbReference>
<dbReference type="SUPFAM" id="SSF46785">
    <property type="entry name" value="Winged helix' DNA-binding domain"/>
    <property type="match status" value="1"/>
</dbReference>
<keyword evidence="7" id="KW-1185">Reference proteome</keyword>
<dbReference type="EMBL" id="BMJQ01000027">
    <property type="protein sequence ID" value="GGF48310.1"/>
    <property type="molecule type" value="Genomic_DNA"/>
</dbReference>
<dbReference type="InterPro" id="IPR050950">
    <property type="entry name" value="HTH-type_LysR_regulators"/>
</dbReference>
<dbReference type="GO" id="GO:0003700">
    <property type="term" value="F:DNA-binding transcription factor activity"/>
    <property type="evidence" value="ECO:0007669"/>
    <property type="project" value="InterPro"/>
</dbReference>
<sequence>MDLKQLEHFVTVAAEQNFTRAAHKLHIVQSGLSASIRTLEEELGAALFIRTTRRVSLTTTGRAFLIEARRVLAAAADARRLVDQMRGLERGTLSIGTIQGLSPLIDIAQVLGRFRAAYPGIEIRLVSGGSLSLIEGVRTGALDLAFTQFVGTIPPNTTAWMLACEPLVAASAPDHPLAGRTEVTLAELTRETFVDLQPDWGTRQLIDRSFAEARLSRRIGFEVNDPATQLDLVAHGLGIALVPQAVIANRIATRTPAIVGYAELAEPEICWELAAVFAHDEQRQPLSAVTRHFTELLRASVEILEESEAPPLAAAD</sequence>
<evidence type="ECO:0000256" key="1">
    <source>
        <dbReference type="ARBA" id="ARBA00009437"/>
    </source>
</evidence>
<keyword evidence="3" id="KW-0238">DNA-binding</keyword>
<dbReference type="GO" id="GO:0005829">
    <property type="term" value="C:cytosol"/>
    <property type="evidence" value="ECO:0007669"/>
    <property type="project" value="TreeGrafter"/>
</dbReference>
<dbReference type="Proteomes" id="UP000646365">
    <property type="component" value="Unassembled WGS sequence"/>
</dbReference>
<dbReference type="PANTHER" id="PTHR30419:SF31">
    <property type="entry name" value="BLR3139 PROTEIN"/>
    <property type="match status" value="1"/>
</dbReference>
<evidence type="ECO:0000256" key="2">
    <source>
        <dbReference type="ARBA" id="ARBA00023015"/>
    </source>
</evidence>
<reference evidence="6" key="1">
    <citation type="journal article" date="2014" name="Int. J. Syst. Evol. Microbiol.">
        <title>Complete genome sequence of Corynebacterium casei LMG S-19264T (=DSM 44701T), isolated from a smear-ripened cheese.</title>
        <authorList>
            <consortium name="US DOE Joint Genome Institute (JGI-PGF)"/>
            <person name="Walter F."/>
            <person name="Albersmeier A."/>
            <person name="Kalinowski J."/>
            <person name="Ruckert C."/>
        </authorList>
    </citation>
    <scope>NUCLEOTIDE SEQUENCE</scope>
    <source>
        <strain evidence="6">CGMCC 1.15725</strain>
    </source>
</reference>
<proteinExistence type="inferred from homology"/>
<protein>
    <submittedName>
        <fullName evidence="6">Transcriptional regulator</fullName>
    </submittedName>
</protein>
<dbReference type="InterPro" id="IPR036390">
    <property type="entry name" value="WH_DNA-bd_sf"/>
</dbReference>
<evidence type="ECO:0000259" key="5">
    <source>
        <dbReference type="PROSITE" id="PS50931"/>
    </source>
</evidence>
<dbReference type="FunFam" id="1.10.10.10:FF:000001">
    <property type="entry name" value="LysR family transcriptional regulator"/>
    <property type="match status" value="1"/>
</dbReference>
<accession>A0A8J2Z140</accession>
<dbReference type="Gene3D" id="1.10.10.10">
    <property type="entry name" value="Winged helix-like DNA-binding domain superfamily/Winged helix DNA-binding domain"/>
    <property type="match status" value="1"/>
</dbReference>
<dbReference type="Pfam" id="PF00126">
    <property type="entry name" value="HTH_1"/>
    <property type="match status" value="1"/>
</dbReference>
<dbReference type="PANTHER" id="PTHR30419">
    <property type="entry name" value="HTH-TYPE TRANSCRIPTIONAL REGULATOR YBHD"/>
    <property type="match status" value="1"/>
</dbReference>
<evidence type="ECO:0000313" key="6">
    <source>
        <dbReference type="EMBL" id="GGF48310.1"/>
    </source>
</evidence>
<dbReference type="InterPro" id="IPR000847">
    <property type="entry name" value="LysR_HTH_N"/>
</dbReference>